<keyword evidence="3" id="KW-1185">Reference proteome</keyword>
<name>A0A8R1DI82_CAEJA</name>
<reference evidence="3" key="1">
    <citation type="submission" date="2010-08" db="EMBL/GenBank/DDBJ databases">
        <authorList>
            <consortium name="Caenorhabditis japonica Sequencing Consortium"/>
            <person name="Wilson R.K."/>
        </authorList>
    </citation>
    <scope>NUCLEOTIDE SEQUENCE [LARGE SCALE GENOMIC DNA]</scope>
    <source>
        <strain evidence="3">DF5081</strain>
    </source>
</reference>
<dbReference type="GO" id="GO:0006890">
    <property type="term" value="P:retrograde vesicle-mediated transport, Golgi to endoplasmic reticulum"/>
    <property type="evidence" value="ECO:0007669"/>
    <property type="project" value="InterPro"/>
</dbReference>
<dbReference type="GO" id="GO:0005783">
    <property type="term" value="C:endoplasmic reticulum"/>
    <property type="evidence" value="ECO:0007669"/>
    <property type="project" value="TreeGrafter"/>
</dbReference>
<reference evidence="2" key="2">
    <citation type="submission" date="2022-06" db="UniProtKB">
        <authorList>
            <consortium name="EnsemblMetazoa"/>
        </authorList>
    </citation>
    <scope>IDENTIFICATION</scope>
    <source>
        <strain evidence="2">DF5081</strain>
    </source>
</reference>
<dbReference type="PANTHER" id="PTHR12825:SF0">
    <property type="entry name" value="VESICLE TRANSPORT PROTEIN SEC20"/>
    <property type="match status" value="1"/>
</dbReference>
<evidence type="ECO:0000313" key="2">
    <source>
        <dbReference type="EnsemblMetazoa" id="CJA03533a.1"/>
    </source>
</evidence>
<keyword evidence="1" id="KW-0175">Coiled coil</keyword>
<dbReference type="Proteomes" id="UP000005237">
    <property type="component" value="Unassembled WGS sequence"/>
</dbReference>
<dbReference type="EnsemblMetazoa" id="CJA03533a.1">
    <property type="protein sequence ID" value="CJA03533a.1"/>
    <property type="gene ID" value="WBGene00122737"/>
</dbReference>
<protein>
    <submittedName>
        <fullName evidence="2">Uncharacterized protein</fullName>
    </submittedName>
</protein>
<proteinExistence type="predicted"/>
<dbReference type="PANTHER" id="PTHR12825">
    <property type="entry name" value="BNIP1-RELATED"/>
    <property type="match status" value="1"/>
</dbReference>
<accession>A0A8R1DI82</accession>
<feature type="coiled-coil region" evidence="1">
    <location>
        <begin position="43"/>
        <end position="107"/>
    </location>
</feature>
<dbReference type="GO" id="GO:0005484">
    <property type="term" value="F:SNAP receptor activity"/>
    <property type="evidence" value="ECO:0007669"/>
    <property type="project" value="InterPro"/>
</dbReference>
<dbReference type="AlphaFoldDB" id="A0A8R1DI82"/>
<sequence>MERKNAAAKSEEAGSAHVELNRLYEIAKEKIEAVRLGSSSIDSKQLANHVKEAQRLLRSMQAKNNSLKSLAKEIPVLSERKEVEVNVQSHEKQINLLQRKLKEASDDVGKEIAAEDRRALLLTKDGKLATGSVKVAAHEERANRLQDLVAKMSRQVDSGEQAMSSLVHSSSVLGHTQNEYDNQKGHISVSKCAPQYFPHHENCGF</sequence>
<organism evidence="2 3">
    <name type="scientific">Caenorhabditis japonica</name>
    <dbReference type="NCBI Taxonomy" id="281687"/>
    <lineage>
        <taxon>Eukaryota</taxon>
        <taxon>Metazoa</taxon>
        <taxon>Ecdysozoa</taxon>
        <taxon>Nematoda</taxon>
        <taxon>Chromadorea</taxon>
        <taxon>Rhabditida</taxon>
        <taxon>Rhabditina</taxon>
        <taxon>Rhabditomorpha</taxon>
        <taxon>Rhabditoidea</taxon>
        <taxon>Rhabditidae</taxon>
        <taxon>Peloderinae</taxon>
        <taxon>Caenorhabditis</taxon>
    </lineage>
</organism>
<evidence type="ECO:0000256" key="1">
    <source>
        <dbReference type="SAM" id="Coils"/>
    </source>
</evidence>
<dbReference type="InterPro" id="IPR005606">
    <property type="entry name" value="Sec20"/>
</dbReference>
<dbReference type="GO" id="GO:0031201">
    <property type="term" value="C:SNARE complex"/>
    <property type="evidence" value="ECO:0007669"/>
    <property type="project" value="TreeGrafter"/>
</dbReference>
<evidence type="ECO:0000313" key="3">
    <source>
        <dbReference type="Proteomes" id="UP000005237"/>
    </source>
</evidence>